<protein>
    <submittedName>
        <fullName evidence="3">Uncharacterized protein</fullName>
    </submittedName>
</protein>
<feature type="transmembrane region" description="Helical" evidence="2">
    <location>
        <begin position="6"/>
        <end position="27"/>
    </location>
</feature>
<keyword evidence="2" id="KW-0812">Transmembrane</keyword>
<feature type="compositionally biased region" description="Basic and acidic residues" evidence="1">
    <location>
        <begin position="86"/>
        <end position="95"/>
    </location>
</feature>
<sequence length="123" mass="13097">MENSTAQSLLISLAIVVAVFVGGFFAYQQGMLDPVIEQIGIMVFKAKAEAEKKKRQAQGMKAGQDFVDGERNHSPAFLPSLTWHSRGSESPHADDLADQLKGNKQAADVAGGIGSIGGLKKQL</sequence>
<name>A0AA37UQC7_9PEZI</name>
<dbReference type="EMBL" id="BQXU01000024">
    <property type="protein sequence ID" value="GKT48527.1"/>
    <property type="molecule type" value="Genomic_DNA"/>
</dbReference>
<keyword evidence="2" id="KW-1133">Transmembrane helix</keyword>
<evidence type="ECO:0000313" key="3">
    <source>
        <dbReference type="EMBL" id="GKT48527.1"/>
    </source>
</evidence>
<evidence type="ECO:0000256" key="2">
    <source>
        <dbReference type="SAM" id="Phobius"/>
    </source>
</evidence>
<dbReference type="GeneID" id="73329510"/>
<organism evidence="3 4">
    <name type="scientific">Colletotrichum spaethianum</name>
    <dbReference type="NCBI Taxonomy" id="700344"/>
    <lineage>
        <taxon>Eukaryota</taxon>
        <taxon>Fungi</taxon>
        <taxon>Dikarya</taxon>
        <taxon>Ascomycota</taxon>
        <taxon>Pezizomycotina</taxon>
        <taxon>Sordariomycetes</taxon>
        <taxon>Hypocreomycetidae</taxon>
        <taxon>Glomerellales</taxon>
        <taxon>Glomerellaceae</taxon>
        <taxon>Colletotrichum</taxon>
        <taxon>Colletotrichum spaethianum species complex</taxon>
    </lineage>
</organism>
<proteinExistence type="predicted"/>
<dbReference type="Proteomes" id="UP001055115">
    <property type="component" value="Unassembled WGS sequence"/>
</dbReference>
<dbReference type="AlphaFoldDB" id="A0AA37UQC7"/>
<evidence type="ECO:0000313" key="4">
    <source>
        <dbReference type="Proteomes" id="UP001055115"/>
    </source>
</evidence>
<gene>
    <name evidence="3" type="ORF">ColSpa_08708</name>
</gene>
<feature type="region of interest" description="Disordered" evidence="1">
    <location>
        <begin position="54"/>
        <end position="101"/>
    </location>
</feature>
<evidence type="ECO:0000256" key="1">
    <source>
        <dbReference type="SAM" id="MobiDB-lite"/>
    </source>
</evidence>
<keyword evidence="2" id="KW-0472">Membrane</keyword>
<accession>A0AA37UQC7</accession>
<keyword evidence="4" id="KW-1185">Reference proteome</keyword>
<comment type="caution">
    <text evidence="3">The sequence shown here is derived from an EMBL/GenBank/DDBJ whole genome shotgun (WGS) entry which is preliminary data.</text>
</comment>
<dbReference type="RefSeq" id="XP_049130877.1">
    <property type="nucleotide sequence ID" value="XM_049274920.1"/>
</dbReference>
<reference evidence="3 4" key="1">
    <citation type="submission" date="2022-03" db="EMBL/GenBank/DDBJ databases">
        <title>Genome data of Colletotrichum spp.</title>
        <authorList>
            <person name="Utami Y.D."/>
            <person name="Hiruma K."/>
        </authorList>
    </citation>
    <scope>NUCLEOTIDE SEQUENCE [LARGE SCALE GENOMIC DNA]</scope>
    <source>
        <strain evidence="3 4">MAFF 239500</strain>
    </source>
</reference>